<accession>A0A7S8WUS5</accession>
<feature type="transmembrane region" description="Helical" evidence="19">
    <location>
        <begin position="198"/>
        <end position="223"/>
    </location>
</feature>
<evidence type="ECO:0000256" key="3">
    <source>
        <dbReference type="ARBA" id="ARBA00007012"/>
    </source>
</evidence>
<keyword evidence="8 19" id="KW-0812">Transmembrane</keyword>
<dbReference type="GO" id="GO:0005743">
    <property type="term" value="C:mitochondrial inner membrane"/>
    <property type="evidence" value="ECO:0007669"/>
    <property type="project" value="UniProtKB-SubCell"/>
</dbReference>
<evidence type="ECO:0000256" key="18">
    <source>
        <dbReference type="ARBA" id="ARBA00049551"/>
    </source>
</evidence>
<organism evidence="21">
    <name type="scientific">Kallima paralekta</name>
    <dbReference type="NCBI Taxonomy" id="191428"/>
    <lineage>
        <taxon>Eukaryota</taxon>
        <taxon>Metazoa</taxon>
        <taxon>Ecdysozoa</taxon>
        <taxon>Arthropoda</taxon>
        <taxon>Hexapoda</taxon>
        <taxon>Insecta</taxon>
        <taxon>Pterygota</taxon>
        <taxon>Neoptera</taxon>
        <taxon>Endopterygota</taxon>
        <taxon>Lepidoptera</taxon>
        <taxon>Glossata</taxon>
        <taxon>Ditrysia</taxon>
        <taxon>Papilionoidea</taxon>
        <taxon>Nymphalidae</taxon>
        <taxon>Nymphalinae</taxon>
        <taxon>Kallima</taxon>
    </lineage>
</organism>
<evidence type="ECO:0000256" key="14">
    <source>
        <dbReference type="ARBA" id="ARBA00023075"/>
    </source>
</evidence>
<dbReference type="EC" id="7.1.1.2" evidence="4"/>
<feature type="transmembrane region" description="Helical" evidence="19">
    <location>
        <begin position="62"/>
        <end position="83"/>
    </location>
</feature>
<evidence type="ECO:0000256" key="12">
    <source>
        <dbReference type="ARBA" id="ARBA00022989"/>
    </source>
</evidence>
<dbReference type="InterPro" id="IPR050175">
    <property type="entry name" value="Complex_I_Subunit_2"/>
</dbReference>
<evidence type="ECO:0000256" key="4">
    <source>
        <dbReference type="ARBA" id="ARBA00012944"/>
    </source>
</evidence>
<dbReference type="PANTHER" id="PTHR46552:SF1">
    <property type="entry name" value="NADH-UBIQUINONE OXIDOREDUCTASE CHAIN 2"/>
    <property type="match status" value="1"/>
</dbReference>
<feature type="transmembrane region" description="Helical" evidence="19">
    <location>
        <begin position="235"/>
        <end position="257"/>
    </location>
</feature>
<comment type="subcellular location">
    <subcellularLocation>
        <location evidence="2">Mitochondrion inner membrane</location>
        <topology evidence="2">Multi-pass membrane protein</topology>
    </subcellularLocation>
</comment>
<dbReference type="GO" id="GO:0006120">
    <property type="term" value="P:mitochondrial electron transport, NADH to ubiquinone"/>
    <property type="evidence" value="ECO:0007669"/>
    <property type="project" value="TreeGrafter"/>
</dbReference>
<protein>
    <recommendedName>
        <fullName evidence="5">NADH-ubiquinone oxidoreductase chain 2</fullName>
        <ecNumber evidence="4">7.1.1.2</ecNumber>
    </recommendedName>
    <alternativeName>
        <fullName evidence="17">NADH dehydrogenase subunit 2</fullName>
    </alternativeName>
</protein>
<keyword evidence="9" id="KW-0999">Mitochondrion inner membrane</keyword>
<feature type="transmembrane region" description="Helical" evidence="19">
    <location>
        <begin position="314"/>
        <end position="336"/>
    </location>
</feature>
<gene>
    <name evidence="21" type="primary">ND2</name>
</gene>
<sequence length="337" mass="39966">MLFMINSNKMFFLFILFFSTLISISSNSWLGCWIGLEINLLSFIPLMSNPNNLLNSEASLKYFLTQSIASINFLFSILLNMMLLKNFIFNDTLSILINSSLLMKMGSTPFHFWFPNIMEGLSWLNCFILMTWQKISPMILLSYYMNFKFLFFIMILNVMISTISSFNQISLRKLMAFSSINNLGWMLSALLISENMWMLYFILYSMFIFIMCFLFYIINIFYINQLFNLNLNFSIKFSIMINFLSLGGLPPFLGFFPKWMIINYLLLNNWFIISFIFTMTSLIMLFIYIRIIYSSFMFYSIKLKWFKISIKNNFMIFINISSFISLLGMIISTLFFF</sequence>
<evidence type="ECO:0000256" key="15">
    <source>
        <dbReference type="ARBA" id="ARBA00023128"/>
    </source>
</evidence>
<feature type="transmembrane region" description="Helical" evidence="19">
    <location>
        <begin position="269"/>
        <end position="293"/>
    </location>
</feature>
<comment type="function">
    <text evidence="1">Core subunit of the mitochondrial membrane respiratory chain NADH dehydrogenase (Complex I) that is believed to belong to the minimal assembly required for catalysis. Complex I functions in the transfer of electrons from NADH to the respiratory chain. The immediate electron acceptor for the enzyme is believed to be ubiquinone.</text>
</comment>
<feature type="transmembrane region" description="Helical" evidence="19">
    <location>
        <begin position="143"/>
        <end position="162"/>
    </location>
</feature>
<reference evidence="21" key="1">
    <citation type="submission" date="2020-10" db="EMBL/GenBank/DDBJ databases">
        <title>The complete mitochondrial genome of the Indian leafwing butterfly Kallima paralekta (Insecta: Lepidoptera: Nymphalidae).</title>
        <authorList>
            <person name="Aguila C.P."/>
            <person name="Aikens R.M."/>
            <person name="Ateliey P.K."/>
            <person name="Buhr H.M."/>
            <person name="Castro M.G."/>
            <person name="Chua R.J."/>
            <person name="Dayal N."/>
            <person name="Deane H.N."/>
            <person name="Dennehy B."/>
            <person name="Esenbekova M."/>
            <person name="Fay J.L."/>
            <person name="Gair C."/>
            <person name="Gordon B.R."/>
            <person name="Huh S."/>
            <person name="Ishrar F."/>
            <person name="Jonson E.B."/>
            <person name="Kaur C.F."/>
            <person name="Kokolo C."/>
            <person name="Lanyon K."/>
            <person name="Laudato D."/>
            <person name="Le T.Q."/>
            <person name="Lowry M."/>
            <person name="Marrakchi I."/>
            <person name="Marte R."/>
            <person name="McIntyre C.S."/>
            <person name="McNicholl J.C."/>
            <person name="Nowlin G.B."/>
            <person name="Pfeifer C."/>
            <person name="Posillipo L.J."/>
            <person name="Ricci S."/>
            <person name="Robertson S.M."/>
            <person name="Roziere J."/>
            <person name="Sharma P."/>
            <person name="Shevkoplyas D."/>
            <person name="Stokes H.J."/>
            <person name="Twilley R.E."/>
            <person name="Wang C."/>
            <person name="Watt J.K."/>
            <person name="Wilkinson A.G."/>
            <person name="Williams J.M."/>
            <person name="Wood M.D."/>
            <person name="Yang H."/>
            <person name="Marcus J.M."/>
        </authorList>
    </citation>
    <scope>NUCLEOTIDE SEQUENCE</scope>
</reference>
<keyword evidence="7" id="KW-0679">Respiratory chain</keyword>
<evidence type="ECO:0000256" key="17">
    <source>
        <dbReference type="ARBA" id="ARBA00031028"/>
    </source>
</evidence>
<evidence type="ECO:0000256" key="7">
    <source>
        <dbReference type="ARBA" id="ARBA00022660"/>
    </source>
</evidence>
<comment type="catalytic activity">
    <reaction evidence="18">
        <text>a ubiquinone + NADH + 5 H(+)(in) = a ubiquinol + NAD(+) + 4 H(+)(out)</text>
        <dbReference type="Rhea" id="RHEA:29091"/>
        <dbReference type="Rhea" id="RHEA-COMP:9565"/>
        <dbReference type="Rhea" id="RHEA-COMP:9566"/>
        <dbReference type="ChEBI" id="CHEBI:15378"/>
        <dbReference type="ChEBI" id="CHEBI:16389"/>
        <dbReference type="ChEBI" id="CHEBI:17976"/>
        <dbReference type="ChEBI" id="CHEBI:57540"/>
        <dbReference type="ChEBI" id="CHEBI:57945"/>
        <dbReference type="EC" id="7.1.1.2"/>
    </reaction>
</comment>
<evidence type="ECO:0000256" key="8">
    <source>
        <dbReference type="ARBA" id="ARBA00022692"/>
    </source>
</evidence>
<dbReference type="InterPro" id="IPR001750">
    <property type="entry name" value="ND/Mrp_TM"/>
</dbReference>
<dbReference type="RefSeq" id="YP_010044321.1">
    <property type="nucleotide sequence ID" value="NC_054269.1"/>
</dbReference>
<dbReference type="EMBL" id="MW192438">
    <property type="protein sequence ID" value="QPF23471.1"/>
    <property type="molecule type" value="Genomic_DNA"/>
</dbReference>
<evidence type="ECO:0000313" key="21">
    <source>
        <dbReference type="EMBL" id="QPF23471.1"/>
    </source>
</evidence>
<keyword evidence="13" id="KW-0520">NAD</keyword>
<dbReference type="Pfam" id="PF00361">
    <property type="entry name" value="Proton_antipo_M"/>
    <property type="match status" value="1"/>
</dbReference>
<evidence type="ECO:0000256" key="10">
    <source>
        <dbReference type="ARBA" id="ARBA00022967"/>
    </source>
</evidence>
<comment type="similarity">
    <text evidence="3">Belongs to the complex I subunit 2 family.</text>
</comment>
<feature type="domain" description="NADH:quinone oxidoreductase/Mrp antiporter transmembrane" evidence="20">
    <location>
        <begin position="26"/>
        <end position="283"/>
    </location>
</feature>
<keyword evidence="6" id="KW-0813">Transport</keyword>
<dbReference type="GeneID" id="63652862"/>
<evidence type="ECO:0000256" key="16">
    <source>
        <dbReference type="ARBA" id="ARBA00023136"/>
    </source>
</evidence>
<evidence type="ECO:0000256" key="13">
    <source>
        <dbReference type="ARBA" id="ARBA00023027"/>
    </source>
</evidence>
<keyword evidence="14" id="KW-0830">Ubiquinone</keyword>
<keyword evidence="16 19" id="KW-0472">Membrane</keyword>
<geneLocation type="mitochondrion" evidence="21"/>
<keyword evidence="11" id="KW-0249">Electron transport</keyword>
<evidence type="ECO:0000256" key="1">
    <source>
        <dbReference type="ARBA" id="ARBA00003257"/>
    </source>
</evidence>
<dbReference type="CTD" id="4536"/>
<evidence type="ECO:0000256" key="19">
    <source>
        <dbReference type="SAM" id="Phobius"/>
    </source>
</evidence>
<dbReference type="AlphaFoldDB" id="A0A7S8WUS5"/>
<evidence type="ECO:0000256" key="6">
    <source>
        <dbReference type="ARBA" id="ARBA00022448"/>
    </source>
</evidence>
<evidence type="ECO:0000259" key="20">
    <source>
        <dbReference type="Pfam" id="PF00361"/>
    </source>
</evidence>
<evidence type="ECO:0000256" key="9">
    <source>
        <dbReference type="ARBA" id="ARBA00022792"/>
    </source>
</evidence>
<keyword evidence="12 19" id="KW-1133">Transmembrane helix</keyword>
<name>A0A7S8WUS5_9NEOP</name>
<dbReference type="PANTHER" id="PTHR46552">
    <property type="entry name" value="NADH-UBIQUINONE OXIDOREDUCTASE CHAIN 2"/>
    <property type="match status" value="1"/>
</dbReference>
<proteinExistence type="inferred from homology"/>
<keyword evidence="10" id="KW-1278">Translocase</keyword>
<keyword evidence="15 21" id="KW-0496">Mitochondrion</keyword>
<evidence type="ECO:0000256" key="2">
    <source>
        <dbReference type="ARBA" id="ARBA00004448"/>
    </source>
</evidence>
<dbReference type="GO" id="GO:0008137">
    <property type="term" value="F:NADH dehydrogenase (ubiquinone) activity"/>
    <property type="evidence" value="ECO:0007669"/>
    <property type="project" value="UniProtKB-EC"/>
</dbReference>
<evidence type="ECO:0000256" key="5">
    <source>
        <dbReference type="ARBA" id="ARBA00021008"/>
    </source>
</evidence>
<evidence type="ECO:0000256" key="11">
    <source>
        <dbReference type="ARBA" id="ARBA00022982"/>
    </source>
</evidence>